<gene>
    <name evidence="2" type="ORF">A2U01_0022562</name>
</gene>
<keyword evidence="3" id="KW-1185">Reference proteome</keyword>
<evidence type="ECO:0000256" key="1">
    <source>
        <dbReference type="SAM" id="MobiDB-lite"/>
    </source>
</evidence>
<feature type="region of interest" description="Disordered" evidence="1">
    <location>
        <begin position="54"/>
        <end position="88"/>
    </location>
</feature>
<protein>
    <submittedName>
        <fullName evidence="2">Uncharacterized protein</fullName>
    </submittedName>
</protein>
<organism evidence="2 3">
    <name type="scientific">Trifolium medium</name>
    <dbReference type="NCBI Taxonomy" id="97028"/>
    <lineage>
        <taxon>Eukaryota</taxon>
        <taxon>Viridiplantae</taxon>
        <taxon>Streptophyta</taxon>
        <taxon>Embryophyta</taxon>
        <taxon>Tracheophyta</taxon>
        <taxon>Spermatophyta</taxon>
        <taxon>Magnoliopsida</taxon>
        <taxon>eudicotyledons</taxon>
        <taxon>Gunneridae</taxon>
        <taxon>Pentapetalae</taxon>
        <taxon>rosids</taxon>
        <taxon>fabids</taxon>
        <taxon>Fabales</taxon>
        <taxon>Fabaceae</taxon>
        <taxon>Papilionoideae</taxon>
        <taxon>50 kb inversion clade</taxon>
        <taxon>NPAAA clade</taxon>
        <taxon>Hologalegina</taxon>
        <taxon>IRL clade</taxon>
        <taxon>Trifolieae</taxon>
        <taxon>Trifolium</taxon>
    </lineage>
</organism>
<dbReference type="Proteomes" id="UP000265520">
    <property type="component" value="Unassembled WGS sequence"/>
</dbReference>
<sequence>RNKTTNMVMMVIQPAKNRKIPYLNEHRRERNACAIMKVNRRFTATVILCPADRTSNGNISLGTVHPRGPHDHPKARTNRESTTTTDIE</sequence>
<evidence type="ECO:0000313" key="3">
    <source>
        <dbReference type="Proteomes" id="UP000265520"/>
    </source>
</evidence>
<feature type="non-terminal residue" evidence="2">
    <location>
        <position position="1"/>
    </location>
</feature>
<dbReference type="EMBL" id="LXQA010046404">
    <property type="protein sequence ID" value="MCI01535.1"/>
    <property type="molecule type" value="Genomic_DNA"/>
</dbReference>
<proteinExistence type="predicted"/>
<evidence type="ECO:0000313" key="2">
    <source>
        <dbReference type="EMBL" id="MCI01535.1"/>
    </source>
</evidence>
<feature type="compositionally biased region" description="Basic and acidic residues" evidence="1">
    <location>
        <begin position="68"/>
        <end position="79"/>
    </location>
</feature>
<dbReference type="AlphaFoldDB" id="A0A392NSS5"/>
<name>A0A392NSS5_9FABA</name>
<reference evidence="2 3" key="1">
    <citation type="journal article" date="2018" name="Front. Plant Sci.">
        <title>Red Clover (Trifolium pratense) and Zigzag Clover (T. medium) - A Picture of Genomic Similarities and Differences.</title>
        <authorList>
            <person name="Dluhosova J."/>
            <person name="Istvanek J."/>
            <person name="Nedelnik J."/>
            <person name="Repkova J."/>
        </authorList>
    </citation>
    <scope>NUCLEOTIDE SEQUENCE [LARGE SCALE GENOMIC DNA]</scope>
    <source>
        <strain evidence="3">cv. 10/8</strain>
        <tissue evidence="2">Leaf</tissue>
    </source>
</reference>
<accession>A0A392NSS5</accession>
<comment type="caution">
    <text evidence="2">The sequence shown here is derived from an EMBL/GenBank/DDBJ whole genome shotgun (WGS) entry which is preliminary data.</text>
</comment>